<evidence type="ECO:0000256" key="8">
    <source>
        <dbReference type="PROSITE-ProRule" id="PRU00176"/>
    </source>
</evidence>
<reference evidence="11" key="5">
    <citation type="journal article" date="2021" name="G3 (Bethesda)">
        <title>Aegilops tauschii genome assembly Aet v5.0 features greater sequence contiguity and improved annotation.</title>
        <authorList>
            <person name="Wang L."/>
            <person name="Zhu T."/>
            <person name="Rodriguez J.C."/>
            <person name="Deal K.R."/>
            <person name="Dubcovsky J."/>
            <person name="McGuire P.E."/>
            <person name="Lux T."/>
            <person name="Spannagl M."/>
            <person name="Mayer K.F.X."/>
            <person name="Baldrich P."/>
            <person name="Meyers B.C."/>
            <person name="Huo N."/>
            <person name="Gu Y.Q."/>
            <person name="Zhou H."/>
            <person name="Devos K.M."/>
            <person name="Bennetzen J.L."/>
            <person name="Unver T."/>
            <person name="Budak H."/>
            <person name="Gulick P.J."/>
            <person name="Galiba G."/>
            <person name="Kalapos B."/>
            <person name="Nelson D.R."/>
            <person name="Li P."/>
            <person name="You F.M."/>
            <person name="Luo M.C."/>
            <person name="Dvorak J."/>
        </authorList>
    </citation>
    <scope>NUCLEOTIDE SEQUENCE [LARGE SCALE GENOMIC DNA]</scope>
    <source>
        <strain evidence="11">cv. AL8/78</strain>
    </source>
</reference>
<evidence type="ECO:0000256" key="3">
    <source>
        <dbReference type="ARBA" id="ARBA00022640"/>
    </source>
</evidence>
<keyword evidence="4" id="KW-0507">mRNA processing</keyword>
<reference evidence="11" key="3">
    <citation type="journal article" date="2017" name="Nature">
        <title>Genome sequence of the progenitor of the wheat D genome Aegilops tauschii.</title>
        <authorList>
            <person name="Luo M.C."/>
            <person name="Gu Y.Q."/>
            <person name="Puiu D."/>
            <person name="Wang H."/>
            <person name="Twardziok S.O."/>
            <person name="Deal K.R."/>
            <person name="Huo N."/>
            <person name="Zhu T."/>
            <person name="Wang L."/>
            <person name="Wang Y."/>
            <person name="McGuire P.E."/>
            <person name="Liu S."/>
            <person name="Long H."/>
            <person name="Ramasamy R.K."/>
            <person name="Rodriguez J.C."/>
            <person name="Van S.L."/>
            <person name="Yuan L."/>
            <person name="Wang Z."/>
            <person name="Xia Z."/>
            <person name="Xiao L."/>
            <person name="Anderson O.D."/>
            <person name="Ouyang S."/>
            <person name="Liang Y."/>
            <person name="Zimin A.V."/>
            <person name="Pertea G."/>
            <person name="Qi P."/>
            <person name="Bennetzen J.L."/>
            <person name="Dai X."/>
            <person name="Dawson M.W."/>
            <person name="Muller H.G."/>
            <person name="Kugler K."/>
            <person name="Rivarola-Duarte L."/>
            <person name="Spannagl M."/>
            <person name="Mayer K.F.X."/>
            <person name="Lu F.H."/>
            <person name="Bevan M.W."/>
            <person name="Leroy P."/>
            <person name="Li P."/>
            <person name="You F.M."/>
            <person name="Sun Q."/>
            <person name="Liu Z."/>
            <person name="Lyons E."/>
            <person name="Wicker T."/>
            <person name="Salzberg S.L."/>
            <person name="Devos K.M."/>
            <person name="Dvorak J."/>
        </authorList>
    </citation>
    <scope>NUCLEOTIDE SEQUENCE [LARGE SCALE GENOMIC DNA]</scope>
    <source>
        <strain evidence="11">cv. AL8/78</strain>
    </source>
</reference>
<protein>
    <recommendedName>
        <fullName evidence="10">RRM domain-containing protein</fullName>
    </recommendedName>
</protein>
<dbReference type="InterPro" id="IPR035979">
    <property type="entry name" value="RBD_domain_sf"/>
</dbReference>
<evidence type="ECO:0000256" key="7">
    <source>
        <dbReference type="ARBA" id="ARBA00023274"/>
    </source>
</evidence>
<dbReference type="Gramene" id="AET7Gv20786300.1">
    <property type="protein sequence ID" value="AET7Gv20786300.1"/>
    <property type="gene ID" value="AET7Gv20786300"/>
</dbReference>
<proteinExistence type="predicted"/>
<dbReference type="GO" id="GO:0003729">
    <property type="term" value="F:mRNA binding"/>
    <property type="evidence" value="ECO:0007669"/>
    <property type="project" value="TreeGrafter"/>
</dbReference>
<comment type="subcellular location">
    <subcellularLocation>
        <location evidence="1">Plastid</location>
        <location evidence="1">Chloroplast</location>
    </subcellularLocation>
</comment>
<dbReference type="PANTHER" id="PTHR48025:SF7">
    <property type="entry name" value="RNA-BINDING (RRM_RBD_RNP MOTIFS) FAMILY PROTEIN"/>
    <property type="match status" value="1"/>
</dbReference>
<accession>A0A453S0Y5</accession>
<dbReference type="GO" id="GO:0009535">
    <property type="term" value="C:chloroplast thylakoid membrane"/>
    <property type="evidence" value="ECO:0007669"/>
    <property type="project" value="TreeGrafter"/>
</dbReference>
<evidence type="ECO:0000313" key="12">
    <source>
        <dbReference type="Proteomes" id="UP000015105"/>
    </source>
</evidence>
<sequence length="371" mass="40608">GPLISSMRESSALSASFLLPPCSCSAVLPPPYPTATAMASAPALYHTLLHFLNPIHSHHLSSPPTRHRHRCLALSSAAARLPNPNAAAPSRFGPVRTASASQLAFETEDGEETPLAFDTEEEEEAPRWPATQAQSDDEDDEQEWAGGNGTAAHGEEEHYGGDPAAEDGSGWTRRQPRPRELFVCNLPRRCGVDELLELFGPYGTVLSVEVSRDAETGISRGCGFVMMRSLAEARTAINALDGFDLDGREMFVKLAAHVVASRRNPSLSHTPPMKDHIFESRYKIYVGNLAWSVQPQHLREHFTQCGTVVSTRLLTDRKGGRSRVYGFLSFSSAEELEAALQLNNTEFHGRDIIVREAHVKSPDTLSQTLES</sequence>
<evidence type="ECO:0000256" key="1">
    <source>
        <dbReference type="ARBA" id="ARBA00004229"/>
    </source>
</evidence>
<keyword evidence="12" id="KW-1185">Reference proteome</keyword>
<evidence type="ECO:0000256" key="6">
    <source>
        <dbReference type="ARBA" id="ARBA00022884"/>
    </source>
</evidence>
<dbReference type="InterPro" id="IPR048289">
    <property type="entry name" value="RRM2_NsCP33-like"/>
</dbReference>
<evidence type="ECO:0000256" key="4">
    <source>
        <dbReference type="ARBA" id="ARBA00022664"/>
    </source>
</evidence>
<dbReference type="PANTHER" id="PTHR48025">
    <property type="entry name" value="OS02G0815200 PROTEIN"/>
    <property type="match status" value="1"/>
</dbReference>
<dbReference type="GO" id="GO:1901259">
    <property type="term" value="P:chloroplast rRNA processing"/>
    <property type="evidence" value="ECO:0007669"/>
    <property type="project" value="TreeGrafter"/>
</dbReference>
<evidence type="ECO:0000256" key="5">
    <source>
        <dbReference type="ARBA" id="ARBA00022737"/>
    </source>
</evidence>
<dbReference type="SUPFAM" id="SSF54928">
    <property type="entry name" value="RNA-binding domain, RBD"/>
    <property type="match status" value="2"/>
</dbReference>
<keyword evidence="3" id="KW-0934">Plastid</keyword>
<keyword evidence="5" id="KW-0677">Repeat</keyword>
<reference evidence="11" key="4">
    <citation type="submission" date="2019-03" db="UniProtKB">
        <authorList>
            <consortium name="EnsemblPlants"/>
        </authorList>
    </citation>
    <scope>IDENTIFICATION</scope>
</reference>
<evidence type="ECO:0000256" key="2">
    <source>
        <dbReference type="ARBA" id="ARBA00022528"/>
    </source>
</evidence>
<reference evidence="12" key="2">
    <citation type="journal article" date="2017" name="Nat. Plants">
        <title>The Aegilops tauschii genome reveals multiple impacts of transposons.</title>
        <authorList>
            <person name="Zhao G."/>
            <person name="Zou C."/>
            <person name="Li K."/>
            <person name="Wang K."/>
            <person name="Li T."/>
            <person name="Gao L."/>
            <person name="Zhang X."/>
            <person name="Wang H."/>
            <person name="Yang Z."/>
            <person name="Liu X."/>
            <person name="Jiang W."/>
            <person name="Mao L."/>
            <person name="Kong X."/>
            <person name="Jiao Y."/>
            <person name="Jia J."/>
        </authorList>
    </citation>
    <scope>NUCLEOTIDE SEQUENCE [LARGE SCALE GENOMIC DNA]</scope>
    <source>
        <strain evidence="12">cv. AL8/78</strain>
    </source>
</reference>
<dbReference type="Proteomes" id="UP000015105">
    <property type="component" value="Chromosome 7D"/>
</dbReference>
<dbReference type="PROSITE" id="PS50102">
    <property type="entry name" value="RRM"/>
    <property type="match status" value="2"/>
</dbReference>
<feature type="compositionally biased region" description="Acidic residues" evidence="9">
    <location>
        <begin position="106"/>
        <end position="124"/>
    </location>
</feature>
<evidence type="ECO:0000256" key="9">
    <source>
        <dbReference type="SAM" id="MobiDB-lite"/>
    </source>
</evidence>
<evidence type="ECO:0000313" key="11">
    <source>
        <dbReference type="EnsemblPlants" id="AET7Gv20786300.1"/>
    </source>
</evidence>
<reference evidence="12" key="1">
    <citation type="journal article" date="2014" name="Science">
        <title>Ancient hybridizations among the ancestral genomes of bread wheat.</title>
        <authorList>
            <consortium name="International Wheat Genome Sequencing Consortium,"/>
            <person name="Marcussen T."/>
            <person name="Sandve S.R."/>
            <person name="Heier L."/>
            <person name="Spannagl M."/>
            <person name="Pfeifer M."/>
            <person name="Jakobsen K.S."/>
            <person name="Wulff B.B."/>
            <person name="Steuernagel B."/>
            <person name="Mayer K.F."/>
            <person name="Olsen O.A."/>
        </authorList>
    </citation>
    <scope>NUCLEOTIDE SEQUENCE [LARGE SCALE GENOMIC DNA]</scope>
    <source>
        <strain evidence="12">cv. AL8/78</strain>
    </source>
</reference>
<dbReference type="CDD" id="cd21608">
    <property type="entry name" value="RRM2_NsCP33_like"/>
    <property type="match status" value="1"/>
</dbReference>
<dbReference type="GO" id="GO:1990904">
    <property type="term" value="C:ribonucleoprotein complex"/>
    <property type="evidence" value="ECO:0007669"/>
    <property type="project" value="UniProtKB-KW"/>
</dbReference>
<dbReference type="InterPro" id="IPR000504">
    <property type="entry name" value="RRM_dom"/>
</dbReference>
<name>A0A453S0Y5_AEGTS</name>
<dbReference type="STRING" id="200361.A0A453S0Y5"/>
<dbReference type="AlphaFoldDB" id="A0A453S0Y5"/>
<dbReference type="SMART" id="SM00360">
    <property type="entry name" value="RRM"/>
    <property type="match status" value="2"/>
</dbReference>
<dbReference type="InterPro" id="IPR012677">
    <property type="entry name" value="Nucleotide-bd_a/b_plait_sf"/>
</dbReference>
<keyword evidence="6 8" id="KW-0694">RNA-binding</keyword>
<keyword evidence="7" id="KW-0687">Ribonucleoprotein</keyword>
<dbReference type="InterPro" id="IPR050502">
    <property type="entry name" value="Euk_RNA-bind_prot"/>
</dbReference>
<feature type="domain" description="RRM" evidence="10">
    <location>
        <begin position="179"/>
        <end position="257"/>
    </location>
</feature>
<keyword evidence="2" id="KW-0150">Chloroplast</keyword>
<feature type="compositionally biased region" description="Low complexity" evidence="9">
    <location>
        <begin position="82"/>
        <end position="91"/>
    </location>
</feature>
<organism evidence="11 12">
    <name type="scientific">Aegilops tauschii subsp. strangulata</name>
    <name type="common">Goatgrass</name>
    <dbReference type="NCBI Taxonomy" id="200361"/>
    <lineage>
        <taxon>Eukaryota</taxon>
        <taxon>Viridiplantae</taxon>
        <taxon>Streptophyta</taxon>
        <taxon>Embryophyta</taxon>
        <taxon>Tracheophyta</taxon>
        <taxon>Spermatophyta</taxon>
        <taxon>Magnoliopsida</taxon>
        <taxon>Liliopsida</taxon>
        <taxon>Poales</taxon>
        <taxon>Poaceae</taxon>
        <taxon>BOP clade</taxon>
        <taxon>Pooideae</taxon>
        <taxon>Triticodae</taxon>
        <taxon>Triticeae</taxon>
        <taxon>Triticinae</taxon>
        <taxon>Aegilops</taxon>
    </lineage>
</organism>
<dbReference type="GO" id="GO:0006397">
    <property type="term" value="P:mRNA processing"/>
    <property type="evidence" value="ECO:0007669"/>
    <property type="project" value="UniProtKB-KW"/>
</dbReference>
<evidence type="ECO:0000259" key="10">
    <source>
        <dbReference type="PROSITE" id="PS50102"/>
    </source>
</evidence>
<dbReference type="Gene3D" id="3.30.70.330">
    <property type="match status" value="2"/>
</dbReference>
<feature type="region of interest" description="Disordered" evidence="9">
    <location>
        <begin position="82"/>
        <end position="174"/>
    </location>
</feature>
<dbReference type="Pfam" id="PF00076">
    <property type="entry name" value="RRM_1"/>
    <property type="match status" value="2"/>
</dbReference>
<dbReference type="EnsemblPlants" id="AET7Gv20786300.1">
    <property type="protein sequence ID" value="AET7Gv20786300.1"/>
    <property type="gene ID" value="AET7Gv20786300"/>
</dbReference>
<feature type="domain" description="RRM" evidence="10">
    <location>
        <begin position="282"/>
        <end position="359"/>
    </location>
</feature>